<evidence type="ECO:0000259" key="1">
    <source>
        <dbReference type="Pfam" id="PF18029"/>
    </source>
</evidence>
<dbReference type="SUPFAM" id="SSF54593">
    <property type="entry name" value="Glyoxalase/Bleomycin resistance protein/Dihydroxybiphenyl dioxygenase"/>
    <property type="match status" value="1"/>
</dbReference>
<dbReference type="InterPro" id="IPR041581">
    <property type="entry name" value="Glyoxalase_6"/>
</dbReference>
<evidence type="ECO:0000313" key="3">
    <source>
        <dbReference type="Proteomes" id="UP001241758"/>
    </source>
</evidence>
<keyword evidence="3" id="KW-1185">Reference proteome</keyword>
<feature type="domain" description="Glyoxalase-like" evidence="1">
    <location>
        <begin position="131"/>
        <end position="234"/>
    </location>
</feature>
<dbReference type="EMBL" id="JASCTH010000034">
    <property type="protein sequence ID" value="MDI6104557.1"/>
    <property type="molecule type" value="Genomic_DNA"/>
</dbReference>
<proteinExistence type="predicted"/>
<reference evidence="2 3" key="1">
    <citation type="submission" date="2023-05" db="EMBL/GenBank/DDBJ databases">
        <title>Actinoplanes sp. NEAU-A12 genome sequencing.</title>
        <authorList>
            <person name="Wang Z.-S."/>
        </authorList>
    </citation>
    <scope>NUCLEOTIDE SEQUENCE [LARGE SCALE GENOMIC DNA]</scope>
    <source>
        <strain evidence="2 3">NEAU-A12</strain>
    </source>
</reference>
<dbReference type="Pfam" id="PF18029">
    <property type="entry name" value="Glyoxalase_6"/>
    <property type="match status" value="2"/>
</dbReference>
<gene>
    <name evidence="2" type="ORF">QLQ12_38805</name>
</gene>
<dbReference type="RefSeq" id="WP_282765945.1">
    <property type="nucleotide sequence ID" value="NZ_JASCTH010000034.1"/>
</dbReference>
<feature type="domain" description="Glyoxalase-like" evidence="1">
    <location>
        <begin position="9"/>
        <end position="106"/>
    </location>
</feature>
<dbReference type="InterPro" id="IPR029068">
    <property type="entry name" value="Glyas_Bleomycin-R_OHBP_Dase"/>
</dbReference>
<protein>
    <submittedName>
        <fullName evidence="2">VOC family protein</fullName>
    </submittedName>
</protein>
<sequence length="241" mass="26334">MIRWVHAFLDRPARKLDIAVEFWSAVTGTVGLPQPEPGFVGLHSELSDDWLEVQGVLDGPGGVHLDFSVDDVLVFAERATTAGASVIADHGFWQTLVSPAGVAFCVAPWKGQKRRPRPFAGPDGGLSRAHQVCLDLPPSRFEAEVRFWSGLTGWPLDSSGLPVFSRLQPAWPVPIRILLQQLDEEREASAHLDVSASNIPATRAWHERLGASFVGEWPHWTTMTDPAGGVYCLTKGDPTID</sequence>
<dbReference type="Proteomes" id="UP001241758">
    <property type="component" value="Unassembled WGS sequence"/>
</dbReference>
<organism evidence="2 3">
    <name type="scientific">Actinoplanes sandaracinus</name>
    <dbReference type="NCBI Taxonomy" id="3045177"/>
    <lineage>
        <taxon>Bacteria</taxon>
        <taxon>Bacillati</taxon>
        <taxon>Actinomycetota</taxon>
        <taxon>Actinomycetes</taxon>
        <taxon>Micromonosporales</taxon>
        <taxon>Micromonosporaceae</taxon>
        <taxon>Actinoplanes</taxon>
    </lineage>
</organism>
<comment type="caution">
    <text evidence="2">The sequence shown here is derived from an EMBL/GenBank/DDBJ whole genome shotgun (WGS) entry which is preliminary data.</text>
</comment>
<name>A0ABT6WXU8_9ACTN</name>
<dbReference type="Gene3D" id="3.10.180.10">
    <property type="entry name" value="2,3-Dihydroxybiphenyl 1,2-Dioxygenase, domain 1"/>
    <property type="match status" value="2"/>
</dbReference>
<evidence type="ECO:0000313" key="2">
    <source>
        <dbReference type="EMBL" id="MDI6104557.1"/>
    </source>
</evidence>
<accession>A0ABT6WXU8</accession>